<feature type="domain" description="HTH cro/C1-type" evidence="1">
    <location>
        <begin position="5"/>
        <end position="59"/>
    </location>
</feature>
<reference evidence="2 3" key="1">
    <citation type="submission" date="2017-10" db="EMBL/GenBank/DDBJ databases">
        <title>Resolving the taxonomy of Roseburia spp., Eubacterium rectale and Agathobacter spp. through phylogenomic analysis.</title>
        <authorList>
            <person name="Sheridan P.O."/>
            <person name="Walker A.W."/>
            <person name="Duncan S.H."/>
            <person name="Scott K.P."/>
            <person name="Toole P.W.O."/>
            <person name="Luis P."/>
            <person name="Flint H.J."/>
        </authorList>
    </citation>
    <scope>NUCLEOTIDE SEQUENCE [LARGE SCALE GENOMIC DNA]</scope>
    <source>
        <strain evidence="2 3">JK626</strain>
    </source>
</reference>
<dbReference type="PROSITE" id="PS50943">
    <property type="entry name" value="HTH_CROC1"/>
    <property type="match status" value="1"/>
</dbReference>
<sequence>MSLTLREWRRAKEISQQTMADKIGVHVNTYMKMEKRPNKIAIEDAVKISTILAVPMDQINFNLP</sequence>
<dbReference type="InterPro" id="IPR001387">
    <property type="entry name" value="Cro/C1-type_HTH"/>
</dbReference>
<protein>
    <submittedName>
        <fullName evidence="2">Transcriptional regulator</fullName>
    </submittedName>
</protein>
<reference evidence="2 3" key="2">
    <citation type="submission" date="2017-10" db="EMBL/GenBank/DDBJ databases">
        <authorList>
            <person name="Banno H."/>
            <person name="Chua N.-H."/>
        </authorList>
    </citation>
    <scope>NUCLEOTIDE SEQUENCE [LARGE SCALE GENOMIC DNA]</scope>
    <source>
        <strain evidence="2 3">JK626</strain>
    </source>
</reference>
<evidence type="ECO:0000259" key="1">
    <source>
        <dbReference type="PROSITE" id="PS50943"/>
    </source>
</evidence>
<dbReference type="CDD" id="cd00093">
    <property type="entry name" value="HTH_XRE"/>
    <property type="match status" value="1"/>
</dbReference>
<dbReference type="SMART" id="SM00530">
    <property type="entry name" value="HTH_XRE"/>
    <property type="match status" value="1"/>
</dbReference>
<dbReference type="Gene3D" id="1.10.260.40">
    <property type="entry name" value="lambda repressor-like DNA-binding domains"/>
    <property type="match status" value="1"/>
</dbReference>
<comment type="caution">
    <text evidence="2">The sequence shown here is derived from an EMBL/GenBank/DDBJ whole genome shotgun (WGS) entry which is preliminary data.</text>
</comment>
<dbReference type="InterPro" id="IPR010982">
    <property type="entry name" value="Lambda_DNA-bd_dom_sf"/>
</dbReference>
<organism evidence="2 3">
    <name type="scientific">Pseudobutyrivibrio ruminis</name>
    <dbReference type="NCBI Taxonomy" id="46206"/>
    <lineage>
        <taxon>Bacteria</taxon>
        <taxon>Bacillati</taxon>
        <taxon>Bacillota</taxon>
        <taxon>Clostridia</taxon>
        <taxon>Lachnospirales</taxon>
        <taxon>Lachnospiraceae</taxon>
        <taxon>Pseudobutyrivibrio</taxon>
    </lineage>
</organism>
<dbReference type="Proteomes" id="UP000225889">
    <property type="component" value="Unassembled WGS sequence"/>
</dbReference>
<dbReference type="SUPFAM" id="SSF47413">
    <property type="entry name" value="lambda repressor-like DNA-binding domains"/>
    <property type="match status" value="1"/>
</dbReference>
<dbReference type="RefSeq" id="WP_099391258.1">
    <property type="nucleotide sequence ID" value="NZ_PDYF01000007.1"/>
</dbReference>
<gene>
    <name evidence="2" type="ORF">CSX01_02040</name>
</gene>
<evidence type="ECO:0000313" key="3">
    <source>
        <dbReference type="Proteomes" id="UP000225889"/>
    </source>
</evidence>
<dbReference type="AlphaFoldDB" id="A0A2G3DYH8"/>
<name>A0A2G3DYH8_9FIRM</name>
<dbReference type="EMBL" id="PDYF01000007">
    <property type="protein sequence ID" value="PHU36039.1"/>
    <property type="molecule type" value="Genomic_DNA"/>
</dbReference>
<evidence type="ECO:0000313" key="2">
    <source>
        <dbReference type="EMBL" id="PHU36039.1"/>
    </source>
</evidence>
<dbReference type="Pfam" id="PF01381">
    <property type="entry name" value="HTH_3"/>
    <property type="match status" value="1"/>
</dbReference>
<accession>A0A2G3DYH8</accession>
<proteinExistence type="predicted"/>
<dbReference type="GO" id="GO:0003677">
    <property type="term" value="F:DNA binding"/>
    <property type="evidence" value="ECO:0007669"/>
    <property type="project" value="InterPro"/>
</dbReference>